<evidence type="ECO:0000313" key="2">
    <source>
        <dbReference type="EMBL" id="SIO38856.1"/>
    </source>
</evidence>
<feature type="compositionally biased region" description="Basic and acidic residues" evidence="1">
    <location>
        <begin position="156"/>
        <end position="166"/>
    </location>
</feature>
<accession>A0A1N6J426</accession>
<name>A0A1N6J426_9BACT</name>
<dbReference type="Proteomes" id="UP000184694">
    <property type="component" value="Unassembled WGS sequence"/>
</dbReference>
<reference evidence="3" key="1">
    <citation type="submission" date="2016-11" db="EMBL/GenBank/DDBJ databases">
        <authorList>
            <person name="Varghese N."/>
            <person name="Submissions S."/>
        </authorList>
    </citation>
    <scope>NUCLEOTIDE SEQUENCE [LARGE SCALE GENOMIC DNA]</scope>
    <source>
        <strain evidence="3">DSM 17456</strain>
    </source>
</reference>
<dbReference type="OrthoDB" id="5464664at2"/>
<dbReference type="AlphaFoldDB" id="A0A1N6J426"/>
<organism evidence="2 3">
    <name type="scientific">Halodesulfovibrio marinisediminis DSM 17456</name>
    <dbReference type="NCBI Taxonomy" id="1121457"/>
    <lineage>
        <taxon>Bacteria</taxon>
        <taxon>Pseudomonadati</taxon>
        <taxon>Thermodesulfobacteriota</taxon>
        <taxon>Desulfovibrionia</taxon>
        <taxon>Desulfovibrionales</taxon>
        <taxon>Desulfovibrionaceae</taxon>
        <taxon>Halodesulfovibrio</taxon>
    </lineage>
</organism>
<evidence type="ECO:0000256" key="1">
    <source>
        <dbReference type="SAM" id="MobiDB-lite"/>
    </source>
</evidence>
<feature type="region of interest" description="Disordered" evidence="1">
    <location>
        <begin position="146"/>
        <end position="166"/>
    </location>
</feature>
<evidence type="ECO:0000313" key="3">
    <source>
        <dbReference type="Proteomes" id="UP000184694"/>
    </source>
</evidence>
<protein>
    <submittedName>
        <fullName evidence="2">Uncharacterized protein</fullName>
    </submittedName>
</protein>
<keyword evidence="3" id="KW-1185">Reference proteome</keyword>
<proteinExistence type="predicted"/>
<gene>
    <name evidence="2" type="ORF">SAMN02745161_3120</name>
</gene>
<dbReference type="EMBL" id="FSRG01000008">
    <property type="protein sequence ID" value="SIO38856.1"/>
    <property type="molecule type" value="Genomic_DNA"/>
</dbReference>
<dbReference type="RefSeq" id="WP_074217860.1">
    <property type="nucleotide sequence ID" value="NZ_FSRG01000008.1"/>
</dbReference>
<sequence length="353" mass="40825">MRVIRKKVTDNDLKGFEHIGSSQEIVRLSKDGTLKAGNTLKGHLVSILEPLGMFTEYYEKTKHEMVEENRLAAWTLWKGLVKKYGLDNAREALYKTDPSMRGMDEIKLRQGIIERTTAESADSLTCGEVSSLISQAKAISRLREKQSQQLHQRVPMTEHETELYEPEHPHTARLTDAIKNHQRVIDFVGNKANLLFLMDEINEDHARLNTARIDYITARLLKEVGATKRKGVFSRNQIIRMTERALHESLQHNASWCRLQTMNMEVNKRMAKPNRFTKDFYALKHSVITNAETTITPEYVQDIGRELTMPVRKLRAKMIAAKVRRQVERRVTQERITLNTDDFKKMTIKALRG</sequence>